<evidence type="ECO:0000256" key="3">
    <source>
        <dbReference type="ARBA" id="ARBA00023163"/>
    </source>
</evidence>
<gene>
    <name evidence="6" type="ORF">ACFY35_20395</name>
</gene>
<dbReference type="PRINTS" id="PR00455">
    <property type="entry name" value="HTHTETR"/>
</dbReference>
<dbReference type="Proteomes" id="UP001602245">
    <property type="component" value="Unassembled WGS sequence"/>
</dbReference>
<dbReference type="InterPro" id="IPR023772">
    <property type="entry name" value="DNA-bd_HTH_TetR-type_CS"/>
</dbReference>
<keyword evidence="1" id="KW-0805">Transcription regulation</keyword>
<reference evidence="6 7" key="1">
    <citation type="submission" date="2024-10" db="EMBL/GenBank/DDBJ databases">
        <title>The Natural Products Discovery Center: Release of the First 8490 Sequenced Strains for Exploring Actinobacteria Biosynthetic Diversity.</title>
        <authorList>
            <person name="Kalkreuter E."/>
            <person name="Kautsar S.A."/>
            <person name="Yang D."/>
            <person name="Bader C.D."/>
            <person name="Teijaro C.N."/>
            <person name="Fluegel L."/>
            <person name="Davis C.M."/>
            <person name="Simpson J.R."/>
            <person name="Lauterbach L."/>
            <person name="Steele A.D."/>
            <person name="Gui C."/>
            <person name="Meng S."/>
            <person name="Li G."/>
            <person name="Viehrig K."/>
            <person name="Ye F."/>
            <person name="Su P."/>
            <person name="Kiefer A.F."/>
            <person name="Nichols A."/>
            <person name="Cepeda A.J."/>
            <person name="Yan W."/>
            <person name="Fan B."/>
            <person name="Jiang Y."/>
            <person name="Adhikari A."/>
            <person name="Zheng C.-J."/>
            <person name="Schuster L."/>
            <person name="Cowan T.M."/>
            <person name="Smanski M.J."/>
            <person name="Chevrette M.G."/>
            <person name="De Carvalho L.P.S."/>
            <person name="Shen B."/>
        </authorList>
    </citation>
    <scope>NUCLEOTIDE SEQUENCE [LARGE SCALE GENOMIC DNA]</scope>
    <source>
        <strain evidence="6 7">NPDC000087</strain>
    </source>
</reference>
<dbReference type="SUPFAM" id="SSF46689">
    <property type="entry name" value="Homeodomain-like"/>
    <property type="match status" value="1"/>
</dbReference>
<evidence type="ECO:0000259" key="5">
    <source>
        <dbReference type="PROSITE" id="PS50977"/>
    </source>
</evidence>
<dbReference type="PROSITE" id="PS01081">
    <property type="entry name" value="HTH_TETR_1"/>
    <property type="match status" value="1"/>
</dbReference>
<dbReference type="Pfam" id="PF21351">
    <property type="entry name" value="TetR_C_41"/>
    <property type="match status" value="1"/>
</dbReference>
<accession>A0ABW6WER9</accession>
<dbReference type="PROSITE" id="PS50977">
    <property type="entry name" value="HTH_TETR_2"/>
    <property type="match status" value="1"/>
</dbReference>
<dbReference type="PANTHER" id="PTHR47506:SF3">
    <property type="entry name" value="HTH-TYPE TRANSCRIPTIONAL REGULATOR LMRA"/>
    <property type="match status" value="1"/>
</dbReference>
<dbReference type="RefSeq" id="WP_026205703.1">
    <property type="nucleotide sequence ID" value="NZ_JBIAZU010000003.1"/>
</dbReference>
<feature type="DNA-binding region" description="H-T-H motif" evidence="4">
    <location>
        <begin position="32"/>
        <end position="51"/>
    </location>
</feature>
<comment type="caution">
    <text evidence="6">The sequence shown here is derived from an EMBL/GenBank/DDBJ whole genome shotgun (WGS) entry which is preliminary data.</text>
</comment>
<evidence type="ECO:0000256" key="1">
    <source>
        <dbReference type="ARBA" id="ARBA00023015"/>
    </source>
</evidence>
<proteinExistence type="predicted"/>
<evidence type="ECO:0000313" key="6">
    <source>
        <dbReference type="EMBL" id="MFF5291808.1"/>
    </source>
</evidence>
<dbReference type="Pfam" id="PF00440">
    <property type="entry name" value="TetR_N"/>
    <property type="match status" value="1"/>
</dbReference>
<dbReference type="EMBL" id="JBIAZU010000003">
    <property type="protein sequence ID" value="MFF5291808.1"/>
    <property type="molecule type" value="Genomic_DNA"/>
</dbReference>
<evidence type="ECO:0000256" key="2">
    <source>
        <dbReference type="ARBA" id="ARBA00023125"/>
    </source>
</evidence>
<feature type="domain" description="HTH tetR-type" evidence="5">
    <location>
        <begin position="9"/>
        <end position="69"/>
    </location>
</feature>
<dbReference type="PANTHER" id="PTHR47506">
    <property type="entry name" value="TRANSCRIPTIONAL REGULATORY PROTEIN"/>
    <property type="match status" value="1"/>
</dbReference>
<name>A0ABW6WER9_9ACTN</name>
<organism evidence="6 7">
    <name type="scientific">Paractinoplanes globisporus</name>
    <dbReference type="NCBI Taxonomy" id="113565"/>
    <lineage>
        <taxon>Bacteria</taxon>
        <taxon>Bacillati</taxon>
        <taxon>Actinomycetota</taxon>
        <taxon>Actinomycetes</taxon>
        <taxon>Micromonosporales</taxon>
        <taxon>Micromonosporaceae</taxon>
        <taxon>Paractinoplanes</taxon>
    </lineage>
</organism>
<protein>
    <submittedName>
        <fullName evidence="6">TetR/AcrR family transcriptional regulator</fullName>
    </submittedName>
</protein>
<dbReference type="InterPro" id="IPR001647">
    <property type="entry name" value="HTH_TetR"/>
</dbReference>
<dbReference type="InterPro" id="IPR049484">
    <property type="entry name" value="Rv0078-like_C"/>
</dbReference>
<evidence type="ECO:0000256" key="4">
    <source>
        <dbReference type="PROSITE-ProRule" id="PRU00335"/>
    </source>
</evidence>
<sequence>MNRNVARGRETREQFIRVATRLFATHGYDGTSIEAVLQETGASRGSLYHHFPGKEALFLAVLQDFEVRVIARTLDAVEGMTDPVEILKTACLAWINQAGDPEVQQIVLTDAPAVLGWQRFRELDEQNVLGEFRAVLGAAAAEGRIDERHVDVFAHLVLASVNEAAMLVARSPDPAATLTEAQDAVEEFLNRLLS</sequence>
<keyword evidence="7" id="KW-1185">Reference proteome</keyword>
<dbReference type="Gene3D" id="1.10.357.10">
    <property type="entry name" value="Tetracycline Repressor, domain 2"/>
    <property type="match status" value="1"/>
</dbReference>
<evidence type="ECO:0000313" key="7">
    <source>
        <dbReference type="Proteomes" id="UP001602245"/>
    </source>
</evidence>
<dbReference type="InterPro" id="IPR009057">
    <property type="entry name" value="Homeodomain-like_sf"/>
</dbReference>
<keyword evidence="3" id="KW-0804">Transcription</keyword>
<keyword evidence="2 4" id="KW-0238">DNA-binding</keyword>